<feature type="domain" description="TPM" evidence="4">
    <location>
        <begin position="32"/>
        <end position="155"/>
    </location>
</feature>
<feature type="transmembrane region" description="Helical" evidence="2">
    <location>
        <begin position="186"/>
        <end position="207"/>
    </location>
</feature>
<keyword evidence="2" id="KW-1133">Transmembrane helix</keyword>
<evidence type="ECO:0000259" key="4">
    <source>
        <dbReference type="Pfam" id="PF04536"/>
    </source>
</evidence>
<dbReference type="PANTHER" id="PTHR30373">
    <property type="entry name" value="UPF0603 PROTEIN YGCG"/>
    <property type="match status" value="1"/>
</dbReference>
<keyword evidence="3" id="KW-0732">Signal</keyword>
<reference evidence="5 6" key="1">
    <citation type="submission" date="2020-08" db="EMBL/GenBank/DDBJ databases">
        <title>Functional genomics of gut bacteria from endangered species of beetles.</title>
        <authorList>
            <person name="Carlos-Shanley C."/>
        </authorList>
    </citation>
    <scope>NUCLEOTIDE SEQUENCE [LARGE SCALE GENOMIC DNA]</scope>
    <source>
        <strain evidence="5 6">S00224</strain>
    </source>
</reference>
<comment type="caution">
    <text evidence="5">The sequence shown here is derived from an EMBL/GenBank/DDBJ whole genome shotgun (WGS) entry which is preliminary data.</text>
</comment>
<sequence length="286" mass="29957">MSLLRSLLALLLVLVPLSAQAQPSFPKLSGRVVDEAHLLSPAQVAQLNQLSEDVQKASTRQFVVATIPDLQGYDIQDYGYQLGRAWGIGQKDANNGILLIVAPKERKVRIEVGYGLEPIMTDGLSSQIINETIIPRFKQNDMAGGIVAGAQAIAEQMKLPLEAAEQRAQQSQAKVSQTSRQRSSGGGFPIGLIFWGIILLFVILPMLGLGRRKRRGPWGPRYRSDDSGALPIILWSIANEIGHQASRGGGGWGGGGGSDWGGGGGGGGGFSGGGGSFGGGGASGSW</sequence>
<dbReference type="EMBL" id="JACHLN010000001">
    <property type="protein sequence ID" value="MBB4837635.1"/>
    <property type="molecule type" value="Genomic_DNA"/>
</dbReference>
<name>A0A7W7NQ09_9SPHN</name>
<dbReference type="AlphaFoldDB" id="A0A7W7NQ09"/>
<evidence type="ECO:0000313" key="5">
    <source>
        <dbReference type="EMBL" id="MBB4837635.1"/>
    </source>
</evidence>
<feature type="chain" id="PRO_5030919949" description="TPM domain-containing protein" evidence="3">
    <location>
        <begin position="22"/>
        <end position="286"/>
    </location>
</feature>
<dbReference type="Pfam" id="PF04536">
    <property type="entry name" value="TPM_phosphatase"/>
    <property type="match status" value="1"/>
</dbReference>
<evidence type="ECO:0000256" key="2">
    <source>
        <dbReference type="SAM" id="Phobius"/>
    </source>
</evidence>
<dbReference type="Proteomes" id="UP000575241">
    <property type="component" value="Unassembled WGS sequence"/>
</dbReference>
<evidence type="ECO:0000256" key="1">
    <source>
        <dbReference type="SAM" id="MobiDB-lite"/>
    </source>
</evidence>
<organism evidence="5 6">
    <name type="scientific">Sphingomonas kyeonggiensis</name>
    <dbReference type="NCBI Taxonomy" id="1268553"/>
    <lineage>
        <taxon>Bacteria</taxon>
        <taxon>Pseudomonadati</taxon>
        <taxon>Pseudomonadota</taxon>
        <taxon>Alphaproteobacteria</taxon>
        <taxon>Sphingomonadales</taxon>
        <taxon>Sphingomonadaceae</taxon>
        <taxon>Sphingomonas</taxon>
    </lineage>
</organism>
<protein>
    <recommendedName>
        <fullName evidence="4">TPM domain-containing protein</fullName>
    </recommendedName>
</protein>
<evidence type="ECO:0000256" key="3">
    <source>
        <dbReference type="SAM" id="SignalP"/>
    </source>
</evidence>
<keyword evidence="2" id="KW-0472">Membrane</keyword>
<dbReference type="RefSeq" id="WP_184162490.1">
    <property type="nucleotide sequence ID" value="NZ_JACHLN010000001.1"/>
</dbReference>
<dbReference type="PANTHER" id="PTHR30373:SF2">
    <property type="entry name" value="UPF0603 PROTEIN YGCG"/>
    <property type="match status" value="1"/>
</dbReference>
<evidence type="ECO:0000313" key="6">
    <source>
        <dbReference type="Proteomes" id="UP000575241"/>
    </source>
</evidence>
<feature type="region of interest" description="Disordered" evidence="1">
    <location>
        <begin position="246"/>
        <end position="286"/>
    </location>
</feature>
<dbReference type="InterPro" id="IPR007621">
    <property type="entry name" value="TPM_dom"/>
</dbReference>
<dbReference type="Gene3D" id="3.10.310.50">
    <property type="match status" value="1"/>
</dbReference>
<gene>
    <name evidence="5" type="ORF">HNP52_000686</name>
</gene>
<keyword evidence="6" id="KW-1185">Reference proteome</keyword>
<proteinExistence type="predicted"/>
<keyword evidence="2" id="KW-0812">Transmembrane</keyword>
<accession>A0A7W7NQ09</accession>
<feature type="compositionally biased region" description="Gly residues" evidence="1">
    <location>
        <begin position="247"/>
        <end position="286"/>
    </location>
</feature>
<feature type="signal peptide" evidence="3">
    <location>
        <begin position="1"/>
        <end position="21"/>
    </location>
</feature>